<dbReference type="AlphaFoldDB" id="N1PJP8"/>
<dbReference type="Proteomes" id="UP000016933">
    <property type="component" value="Unassembled WGS sequence"/>
</dbReference>
<keyword evidence="2" id="KW-1185">Reference proteome</keyword>
<reference evidence="2" key="1">
    <citation type="journal article" date="2012" name="PLoS Genet.">
        <title>The genomes of the fungal plant pathogens Cladosporium fulvum and Dothistroma septosporum reveal adaptation to different hosts and lifestyles but also signatures of common ancestry.</title>
        <authorList>
            <person name="de Wit P.J.G.M."/>
            <person name="van der Burgt A."/>
            <person name="Oekmen B."/>
            <person name="Stergiopoulos I."/>
            <person name="Abd-Elsalam K.A."/>
            <person name="Aerts A.L."/>
            <person name="Bahkali A.H."/>
            <person name="Beenen H.G."/>
            <person name="Chettri P."/>
            <person name="Cox M.P."/>
            <person name="Datema E."/>
            <person name="de Vries R.P."/>
            <person name="Dhillon B."/>
            <person name="Ganley A.R."/>
            <person name="Griffiths S.A."/>
            <person name="Guo Y."/>
            <person name="Hamelin R.C."/>
            <person name="Henrissat B."/>
            <person name="Kabir M.S."/>
            <person name="Jashni M.K."/>
            <person name="Kema G."/>
            <person name="Klaubauf S."/>
            <person name="Lapidus A."/>
            <person name="Levasseur A."/>
            <person name="Lindquist E."/>
            <person name="Mehrabi R."/>
            <person name="Ohm R.A."/>
            <person name="Owen T.J."/>
            <person name="Salamov A."/>
            <person name="Schwelm A."/>
            <person name="Schijlen E."/>
            <person name="Sun H."/>
            <person name="van den Burg H.A."/>
            <person name="van Ham R.C.H.J."/>
            <person name="Zhang S."/>
            <person name="Goodwin S.B."/>
            <person name="Grigoriev I.V."/>
            <person name="Collemare J."/>
            <person name="Bradshaw R.E."/>
        </authorList>
    </citation>
    <scope>NUCLEOTIDE SEQUENCE [LARGE SCALE GENOMIC DNA]</scope>
    <source>
        <strain evidence="2">NZE10 / CBS 128990</strain>
    </source>
</reference>
<gene>
    <name evidence="1" type="ORF">DOTSEDRAFT_46119</name>
</gene>
<sequence>MRYHDWNILTSGDGFETGLVRALRMHADFGHNAQGGAHVSNTAGIFAGQGTEHSVHSPMVSCVSATKWHSSITAYDT</sequence>
<reference evidence="1 2" key="2">
    <citation type="journal article" date="2012" name="PLoS Pathog.">
        <title>Diverse lifestyles and strategies of plant pathogenesis encoded in the genomes of eighteen Dothideomycetes fungi.</title>
        <authorList>
            <person name="Ohm R.A."/>
            <person name="Feau N."/>
            <person name="Henrissat B."/>
            <person name="Schoch C.L."/>
            <person name="Horwitz B.A."/>
            <person name="Barry K.W."/>
            <person name="Condon B.J."/>
            <person name="Copeland A.C."/>
            <person name="Dhillon B."/>
            <person name="Glaser F."/>
            <person name="Hesse C.N."/>
            <person name="Kosti I."/>
            <person name="LaButti K."/>
            <person name="Lindquist E.A."/>
            <person name="Lucas S."/>
            <person name="Salamov A.A."/>
            <person name="Bradshaw R.E."/>
            <person name="Ciuffetti L."/>
            <person name="Hamelin R.C."/>
            <person name="Kema G.H.J."/>
            <person name="Lawrence C."/>
            <person name="Scott J.A."/>
            <person name="Spatafora J.W."/>
            <person name="Turgeon B.G."/>
            <person name="de Wit P.J.G.M."/>
            <person name="Zhong S."/>
            <person name="Goodwin S.B."/>
            <person name="Grigoriev I.V."/>
        </authorList>
    </citation>
    <scope>NUCLEOTIDE SEQUENCE [LARGE SCALE GENOMIC DNA]</scope>
    <source>
        <strain evidence="2">NZE10 / CBS 128990</strain>
    </source>
</reference>
<dbReference type="EMBL" id="KB446541">
    <property type="protein sequence ID" value="EME42622.1"/>
    <property type="molecule type" value="Genomic_DNA"/>
</dbReference>
<organism evidence="1 2">
    <name type="scientific">Dothistroma septosporum (strain NZE10 / CBS 128990)</name>
    <name type="common">Red band needle blight fungus</name>
    <name type="synonym">Mycosphaerella pini</name>
    <dbReference type="NCBI Taxonomy" id="675120"/>
    <lineage>
        <taxon>Eukaryota</taxon>
        <taxon>Fungi</taxon>
        <taxon>Dikarya</taxon>
        <taxon>Ascomycota</taxon>
        <taxon>Pezizomycotina</taxon>
        <taxon>Dothideomycetes</taxon>
        <taxon>Dothideomycetidae</taxon>
        <taxon>Mycosphaerellales</taxon>
        <taxon>Mycosphaerellaceae</taxon>
        <taxon>Dothistroma</taxon>
    </lineage>
</organism>
<proteinExistence type="predicted"/>
<name>N1PJP8_DOTSN</name>
<protein>
    <submittedName>
        <fullName evidence="1">Uncharacterized protein</fullName>
    </submittedName>
</protein>
<dbReference type="HOGENOM" id="CLU_2638052_0_0_1"/>
<evidence type="ECO:0000313" key="2">
    <source>
        <dbReference type="Proteomes" id="UP000016933"/>
    </source>
</evidence>
<evidence type="ECO:0000313" key="1">
    <source>
        <dbReference type="EMBL" id="EME42622.1"/>
    </source>
</evidence>
<accession>N1PJP8</accession>